<sequence>MDDLQSEKIWSPTTPAVTDMQKSTGKEESRLQFLGSETKEADGQFKLLKTLRHEGETRFVLRGEIAGGENDGIREITGGEKSEKIIAFEIASGEKRR</sequence>
<accession>A0ABQ7E7U0</accession>
<protein>
    <recommendedName>
        <fullName evidence="4">Bet v I/Major latex protein domain-containing protein</fullName>
    </recommendedName>
</protein>
<organism evidence="2 3">
    <name type="scientific">Brassica cretica</name>
    <name type="common">Mustard</name>
    <dbReference type="NCBI Taxonomy" id="69181"/>
    <lineage>
        <taxon>Eukaryota</taxon>
        <taxon>Viridiplantae</taxon>
        <taxon>Streptophyta</taxon>
        <taxon>Embryophyta</taxon>
        <taxon>Tracheophyta</taxon>
        <taxon>Spermatophyta</taxon>
        <taxon>Magnoliopsida</taxon>
        <taxon>eudicotyledons</taxon>
        <taxon>Gunneridae</taxon>
        <taxon>Pentapetalae</taxon>
        <taxon>rosids</taxon>
        <taxon>malvids</taxon>
        <taxon>Brassicales</taxon>
        <taxon>Brassicaceae</taxon>
        <taxon>Brassiceae</taxon>
        <taxon>Brassica</taxon>
    </lineage>
</organism>
<proteinExistence type="predicted"/>
<reference evidence="2 3" key="1">
    <citation type="journal article" date="2020" name="BMC Genomics">
        <title>Intraspecific diversification of the crop wild relative Brassica cretica Lam. using demographic model selection.</title>
        <authorList>
            <person name="Kioukis A."/>
            <person name="Michalopoulou V.A."/>
            <person name="Briers L."/>
            <person name="Pirintsos S."/>
            <person name="Studholme D.J."/>
            <person name="Pavlidis P."/>
            <person name="Sarris P.F."/>
        </authorList>
    </citation>
    <scope>NUCLEOTIDE SEQUENCE [LARGE SCALE GENOMIC DNA]</scope>
    <source>
        <strain evidence="3">cv. PFS-1207/04</strain>
    </source>
</reference>
<evidence type="ECO:0000313" key="2">
    <source>
        <dbReference type="EMBL" id="KAF3593054.1"/>
    </source>
</evidence>
<name>A0ABQ7E7U0_BRACR</name>
<gene>
    <name evidence="2" type="ORF">DY000_02020500</name>
</gene>
<evidence type="ECO:0008006" key="4">
    <source>
        <dbReference type="Google" id="ProtNLM"/>
    </source>
</evidence>
<feature type="compositionally biased region" description="Polar residues" evidence="1">
    <location>
        <begin position="11"/>
        <end position="23"/>
    </location>
</feature>
<dbReference type="EMBL" id="QGKV02000299">
    <property type="protein sequence ID" value="KAF3593054.1"/>
    <property type="molecule type" value="Genomic_DNA"/>
</dbReference>
<feature type="region of interest" description="Disordered" evidence="1">
    <location>
        <begin position="1"/>
        <end position="28"/>
    </location>
</feature>
<keyword evidence="3" id="KW-1185">Reference proteome</keyword>
<evidence type="ECO:0000313" key="3">
    <source>
        <dbReference type="Proteomes" id="UP000266723"/>
    </source>
</evidence>
<dbReference type="Proteomes" id="UP000266723">
    <property type="component" value="Unassembled WGS sequence"/>
</dbReference>
<comment type="caution">
    <text evidence="2">The sequence shown here is derived from an EMBL/GenBank/DDBJ whole genome shotgun (WGS) entry which is preliminary data.</text>
</comment>
<evidence type="ECO:0000256" key="1">
    <source>
        <dbReference type="SAM" id="MobiDB-lite"/>
    </source>
</evidence>